<feature type="non-terminal residue" evidence="5">
    <location>
        <position position="1"/>
    </location>
</feature>
<dbReference type="InterPro" id="IPR019808">
    <property type="entry name" value="Histidine_triad_CS"/>
</dbReference>
<dbReference type="SUPFAM" id="SSF54197">
    <property type="entry name" value="HIT-like"/>
    <property type="match status" value="1"/>
</dbReference>
<keyword evidence="6" id="KW-1185">Reference proteome</keyword>
<dbReference type="InterPro" id="IPR001310">
    <property type="entry name" value="Histidine_triad_HIT"/>
</dbReference>
<evidence type="ECO:0000313" key="5">
    <source>
        <dbReference type="EMBL" id="KAF2798679.1"/>
    </source>
</evidence>
<dbReference type="PROSITE" id="PS00892">
    <property type="entry name" value="HIT_1"/>
    <property type="match status" value="1"/>
</dbReference>
<dbReference type="Pfam" id="PF01230">
    <property type="entry name" value="HIT"/>
    <property type="match status" value="1"/>
</dbReference>
<evidence type="ECO:0000256" key="3">
    <source>
        <dbReference type="PROSITE-ProRule" id="PRU00464"/>
    </source>
</evidence>
<evidence type="ECO:0000256" key="2">
    <source>
        <dbReference type="PIRSR" id="PIRSR601310-3"/>
    </source>
</evidence>
<dbReference type="GO" id="GO:0009117">
    <property type="term" value="P:nucleotide metabolic process"/>
    <property type="evidence" value="ECO:0007669"/>
    <property type="project" value="TreeGrafter"/>
</dbReference>
<dbReference type="InterPro" id="IPR011146">
    <property type="entry name" value="HIT-like"/>
</dbReference>
<protein>
    <submittedName>
        <fullName evidence="5">HIT-like protein</fullName>
    </submittedName>
</protein>
<evidence type="ECO:0000259" key="4">
    <source>
        <dbReference type="PROSITE" id="PS51084"/>
    </source>
</evidence>
<evidence type="ECO:0000256" key="1">
    <source>
        <dbReference type="PIRSR" id="PIRSR601310-1"/>
    </source>
</evidence>
<dbReference type="PANTHER" id="PTHR46648">
    <property type="entry name" value="HIT FAMILY PROTEIN 1"/>
    <property type="match status" value="1"/>
</dbReference>
<feature type="domain" description="HIT" evidence="4">
    <location>
        <begin position="1"/>
        <end position="52"/>
    </location>
</feature>
<dbReference type="EMBL" id="MU001779">
    <property type="protein sequence ID" value="KAF2798679.1"/>
    <property type="molecule type" value="Genomic_DNA"/>
</dbReference>
<name>A0A6A6XQP5_9PLEO</name>
<gene>
    <name evidence="5" type="ORF">K505DRAFT_190576</name>
</gene>
<dbReference type="Proteomes" id="UP000799757">
    <property type="component" value="Unassembled WGS sequence"/>
</dbReference>
<accession>A0A6A6XQP5</accession>
<reference evidence="5" key="1">
    <citation type="journal article" date="2020" name="Stud. Mycol.">
        <title>101 Dothideomycetes genomes: a test case for predicting lifestyles and emergence of pathogens.</title>
        <authorList>
            <person name="Haridas S."/>
            <person name="Albert R."/>
            <person name="Binder M."/>
            <person name="Bloem J."/>
            <person name="Labutti K."/>
            <person name="Salamov A."/>
            <person name="Andreopoulos B."/>
            <person name="Baker S."/>
            <person name="Barry K."/>
            <person name="Bills G."/>
            <person name="Bluhm B."/>
            <person name="Cannon C."/>
            <person name="Castanera R."/>
            <person name="Culley D."/>
            <person name="Daum C."/>
            <person name="Ezra D."/>
            <person name="Gonzalez J."/>
            <person name="Henrissat B."/>
            <person name="Kuo A."/>
            <person name="Liang C."/>
            <person name="Lipzen A."/>
            <person name="Lutzoni F."/>
            <person name="Magnuson J."/>
            <person name="Mondo S."/>
            <person name="Nolan M."/>
            <person name="Ohm R."/>
            <person name="Pangilinan J."/>
            <person name="Park H.-J."/>
            <person name="Ramirez L."/>
            <person name="Alfaro M."/>
            <person name="Sun H."/>
            <person name="Tritt A."/>
            <person name="Yoshinaga Y."/>
            <person name="Zwiers L.-H."/>
            <person name="Turgeon B."/>
            <person name="Goodwin S."/>
            <person name="Spatafora J."/>
            <person name="Crous P."/>
            <person name="Grigoriev I."/>
        </authorList>
    </citation>
    <scope>NUCLEOTIDE SEQUENCE</scope>
    <source>
        <strain evidence="5">CBS 109.77</strain>
    </source>
</reference>
<dbReference type="InterPro" id="IPR036265">
    <property type="entry name" value="HIT-like_sf"/>
</dbReference>
<dbReference type="PROSITE" id="PS51084">
    <property type="entry name" value="HIT_2"/>
    <property type="match status" value="1"/>
</dbReference>
<feature type="short sequence motif" description="Histidine triad motif" evidence="2 3">
    <location>
        <begin position="37"/>
        <end position="41"/>
    </location>
</feature>
<proteinExistence type="predicted"/>
<feature type="active site" description="Tele-AMP-histidine intermediate" evidence="1">
    <location>
        <position position="39"/>
    </location>
</feature>
<feature type="non-terminal residue" evidence="5">
    <location>
        <position position="95"/>
    </location>
</feature>
<sequence>IGFWLPVLAKVVSRVTGVSDYNIVQNNGARAAQVVPHVHFHIIPRPESMPQIKNKSWTMFGRGQREELDDDEGAKLAGEMRRVLREEVEKMEGKG</sequence>
<dbReference type="OrthoDB" id="1915375at2759"/>
<dbReference type="GO" id="GO:0003824">
    <property type="term" value="F:catalytic activity"/>
    <property type="evidence" value="ECO:0007669"/>
    <property type="project" value="InterPro"/>
</dbReference>
<dbReference type="PANTHER" id="PTHR46648:SF2">
    <property type="entry name" value="HIT DOMAIN-CONTAINING PROTEIN"/>
    <property type="match status" value="1"/>
</dbReference>
<evidence type="ECO:0000313" key="6">
    <source>
        <dbReference type="Proteomes" id="UP000799757"/>
    </source>
</evidence>
<dbReference type="AlphaFoldDB" id="A0A6A6XQP5"/>
<dbReference type="Gene3D" id="3.30.428.10">
    <property type="entry name" value="HIT-like"/>
    <property type="match status" value="1"/>
</dbReference>
<organism evidence="5 6">
    <name type="scientific">Melanomma pulvis-pyrius CBS 109.77</name>
    <dbReference type="NCBI Taxonomy" id="1314802"/>
    <lineage>
        <taxon>Eukaryota</taxon>
        <taxon>Fungi</taxon>
        <taxon>Dikarya</taxon>
        <taxon>Ascomycota</taxon>
        <taxon>Pezizomycotina</taxon>
        <taxon>Dothideomycetes</taxon>
        <taxon>Pleosporomycetidae</taxon>
        <taxon>Pleosporales</taxon>
        <taxon>Melanommataceae</taxon>
        <taxon>Melanomma</taxon>
    </lineage>
</organism>